<comment type="caution">
    <text evidence="1">The sequence shown here is derived from an EMBL/GenBank/DDBJ whole genome shotgun (WGS) entry which is preliminary data.</text>
</comment>
<dbReference type="AlphaFoldDB" id="A0A7K0FNY3"/>
<sequence>MKVFTNRLYEALERQIHQVNCQAITECEKLKYHIISCKKALCILKRFITDYYFHSIDEEVEFFKKVKPQFYSQFIYHMCVYKFFIKKPIGCEKVLEQYISLELDKLKNFYDQNQNFCFYYRTGDTHLDQLYFTRCGCDIYAELDDYQVDDLFSTSHDYRLSKLIAYEQFQQFLIHQKNNVHKVIITDNKSPIVWTGNQSELIELIYALAESGVLNNGNIEIKAAVEFFQNTFQIDLKYYYNKFRDITNRKKERAVFLDKLKLSLDRRIESRFE</sequence>
<name>A0A7K0FNY3_9SPHI</name>
<accession>A0A7K0FNY3</accession>
<organism evidence="1 2">
    <name type="scientific">Pedobacter puniceum</name>
    <dbReference type="NCBI Taxonomy" id="2666136"/>
    <lineage>
        <taxon>Bacteria</taxon>
        <taxon>Pseudomonadati</taxon>
        <taxon>Bacteroidota</taxon>
        <taxon>Sphingobacteriia</taxon>
        <taxon>Sphingobacteriales</taxon>
        <taxon>Sphingobacteriaceae</taxon>
        <taxon>Pedobacter</taxon>
    </lineage>
</organism>
<dbReference type="RefSeq" id="WP_154287041.1">
    <property type="nucleotide sequence ID" value="NZ_WKJI01000002.1"/>
</dbReference>
<gene>
    <name evidence="1" type="ORF">GJJ64_07175</name>
</gene>
<protein>
    <submittedName>
        <fullName evidence="1">Tetracycline regulation of excision, RteC</fullName>
    </submittedName>
</protein>
<dbReference type="InterPro" id="IPR018534">
    <property type="entry name" value="Tet_reg_excision_RteC"/>
</dbReference>
<dbReference type="Pfam" id="PF09357">
    <property type="entry name" value="RteC"/>
    <property type="match status" value="1"/>
</dbReference>
<dbReference type="EMBL" id="WKJI01000002">
    <property type="protein sequence ID" value="MRX46960.1"/>
    <property type="molecule type" value="Genomic_DNA"/>
</dbReference>
<dbReference type="Proteomes" id="UP000462931">
    <property type="component" value="Unassembled WGS sequence"/>
</dbReference>
<proteinExistence type="predicted"/>
<evidence type="ECO:0000313" key="2">
    <source>
        <dbReference type="Proteomes" id="UP000462931"/>
    </source>
</evidence>
<reference evidence="1 2" key="1">
    <citation type="submission" date="2019-11" db="EMBL/GenBank/DDBJ databases">
        <authorList>
            <person name="Cheng Q."/>
            <person name="Yang Z."/>
        </authorList>
    </citation>
    <scope>NUCLEOTIDE SEQUENCE [LARGE SCALE GENOMIC DNA]</scope>
    <source>
        <strain evidence="1 2">HX-22-1</strain>
    </source>
</reference>
<evidence type="ECO:0000313" key="1">
    <source>
        <dbReference type="EMBL" id="MRX46960.1"/>
    </source>
</evidence>
<keyword evidence="2" id="KW-1185">Reference proteome</keyword>